<dbReference type="GO" id="GO:0006355">
    <property type="term" value="P:regulation of DNA-templated transcription"/>
    <property type="evidence" value="ECO:0007669"/>
    <property type="project" value="InterPro"/>
</dbReference>
<evidence type="ECO:0000313" key="3">
    <source>
        <dbReference type="EMBL" id="CAD8520412.1"/>
    </source>
</evidence>
<dbReference type="AlphaFoldDB" id="A0A7S0IFR2"/>
<reference evidence="3" key="1">
    <citation type="submission" date="2021-01" db="EMBL/GenBank/DDBJ databases">
        <authorList>
            <person name="Corre E."/>
            <person name="Pelletier E."/>
            <person name="Niang G."/>
            <person name="Scheremetjew M."/>
            <person name="Finn R."/>
            <person name="Kale V."/>
            <person name="Holt S."/>
            <person name="Cochrane G."/>
            <person name="Meng A."/>
            <person name="Brown T."/>
            <person name="Cohen L."/>
        </authorList>
    </citation>
    <scope>NUCLEOTIDE SEQUENCE</scope>
    <source>
        <strain evidence="3">CCMP1723</strain>
    </source>
</reference>
<feature type="compositionally biased region" description="Low complexity" evidence="1">
    <location>
        <begin position="61"/>
        <end position="76"/>
    </location>
</feature>
<accession>A0A7S0IFR2</accession>
<feature type="compositionally biased region" description="Basic and acidic residues" evidence="1">
    <location>
        <begin position="81"/>
        <end position="102"/>
    </location>
</feature>
<dbReference type="GO" id="GO:0008270">
    <property type="term" value="F:zinc ion binding"/>
    <property type="evidence" value="ECO:0007669"/>
    <property type="project" value="InterPro"/>
</dbReference>
<sequence>MSHACASCGGDKTPWRRGWTVKAGERALLCNACGLRWSAGRLPNCPVPSDPPRKKRRSSLPAAAAPVPIAARVAPPCFSPRESEPIDDGGKEVDGADAETPRRATRRSLPSGHRRPSAGEPFEGEDLPETFHPTAVPVILRQLGPGRWCRYVAVRERSPVHERGKRTRTFELVAEDGTALEAVIGTASASSNHKYRYEVCDGLVALAMDRMGRPFASPPSTGHLRNARDACAWLRAVVRESRSADRSFGAAVAAAVAVDDAVRREDLGGTWRALEHAMGQNTWRWATGTAGELAVARLHEMVRRIDEGAGIVRGRKALTARDAAEIVSELRCVWMRVDGGINMDTLEETGIARAVAKIASMEGNRAARETVDAASSILKEWRETQAGLVGTLENFLGSEAAHEREVSASR</sequence>
<proteinExistence type="predicted"/>
<dbReference type="GO" id="GO:0043565">
    <property type="term" value="F:sequence-specific DNA binding"/>
    <property type="evidence" value="ECO:0007669"/>
    <property type="project" value="InterPro"/>
</dbReference>
<dbReference type="InterPro" id="IPR013088">
    <property type="entry name" value="Znf_NHR/GATA"/>
</dbReference>
<organism evidence="3">
    <name type="scientific">Micromonas pusilla</name>
    <name type="common">Picoplanktonic green alga</name>
    <name type="synonym">Chromulina pusilla</name>
    <dbReference type="NCBI Taxonomy" id="38833"/>
    <lineage>
        <taxon>Eukaryota</taxon>
        <taxon>Viridiplantae</taxon>
        <taxon>Chlorophyta</taxon>
        <taxon>Mamiellophyceae</taxon>
        <taxon>Mamiellales</taxon>
        <taxon>Mamiellaceae</taxon>
        <taxon>Micromonas</taxon>
    </lineage>
</organism>
<dbReference type="EMBL" id="HBEQ01009748">
    <property type="protein sequence ID" value="CAD8520412.1"/>
    <property type="molecule type" value="Transcribed_RNA"/>
</dbReference>
<feature type="domain" description="GATA-type" evidence="2">
    <location>
        <begin position="1"/>
        <end position="52"/>
    </location>
</feature>
<evidence type="ECO:0000259" key="2">
    <source>
        <dbReference type="SMART" id="SM00401"/>
    </source>
</evidence>
<dbReference type="InterPro" id="IPR000679">
    <property type="entry name" value="Znf_GATA"/>
</dbReference>
<feature type="region of interest" description="Disordered" evidence="1">
    <location>
        <begin position="41"/>
        <end position="129"/>
    </location>
</feature>
<evidence type="ECO:0000256" key="1">
    <source>
        <dbReference type="SAM" id="MobiDB-lite"/>
    </source>
</evidence>
<name>A0A7S0IFR2_MICPS</name>
<dbReference type="SUPFAM" id="SSF57716">
    <property type="entry name" value="Glucocorticoid receptor-like (DNA-binding domain)"/>
    <property type="match status" value="1"/>
</dbReference>
<gene>
    <name evidence="3" type="ORF">MCOM1403_LOCUS7838</name>
</gene>
<dbReference type="CDD" id="cd00202">
    <property type="entry name" value="ZnF_GATA"/>
    <property type="match status" value="1"/>
</dbReference>
<dbReference type="Gene3D" id="3.30.50.10">
    <property type="entry name" value="Erythroid Transcription Factor GATA-1, subunit A"/>
    <property type="match status" value="1"/>
</dbReference>
<dbReference type="SMART" id="SM00401">
    <property type="entry name" value="ZnF_GATA"/>
    <property type="match status" value="1"/>
</dbReference>
<protein>
    <recommendedName>
        <fullName evidence="2">GATA-type domain-containing protein</fullName>
    </recommendedName>
</protein>